<dbReference type="EMBL" id="JAQIFT010000043">
    <property type="protein sequence ID" value="MDA3731906.1"/>
    <property type="molecule type" value="Genomic_DNA"/>
</dbReference>
<gene>
    <name evidence="1" type="ORF">PBV87_10490</name>
</gene>
<comment type="caution">
    <text evidence="1">The sequence shown here is derived from an EMBL/GenBank/DDBJ whole genome shotgun (WGS) entry which is preliminary data.</text>
</comment>
<protein>
    <submittedName>
        <fullName evidence="1">Uncharacterized protein</fullName>
    </submittedName>
</protein>
<reference evidence="1" key="1">
    <citation type="journal article" date="2023" name="Int. J. Syst. Evol. Microbiol.">
        <title>&lt;i&gt;Holtiella tumoricola&lt;/i&gt; gen. nov. sp. nov., isolated from a human clinical sample.</title>
        <authorList>
            <person name="Allen-Vercoe E."/>
            <person name="Daigneault M.C."/>
            <person name="Vancuren S.J."/>
            <person name="Cochrane K."/>
            <person name="O'Neal L.L."/>
            <person name="Sankaranarayanan K."/>
            <person name="Lawson P.A."/>
        </authorList>
    </citation>
    <scope>NUCLEOTIDE SEQUENCE</scope>
    <source>
        <strain evidence="1">CC70A</strain>
    </source>
</reference>
<dbReference type="Proteomes" id="UP001169242">
    <property type="component" value="Unassembled WGS sequence"/>
</dbReference>
<sequence length="102" mass="12105">MKQIFVQAIHEKRILEVVFSSSEKGIITRCCVPFDFGPSRRYKDGRERYHFYDLDSPEGKHNLSILPEQVINIRMESSCFEPANYVTWNPNWFVQRDWGECS</sequence>
<evidence type="ECO:0000313" key="1">
    <source>
        <dbReference type="EMBL" id="MDA3731906.1"/>
    </source>
</evidence>
<evidence type="ECO:0000313" key="2">
    <source>
        <dbReference type="Proteomes" id="UP001169242"/>
    </source>
</evidence>
<accession>A0AA42DNH2</accession>
<name>A0AA42DNH2_9FIRM</name>
<dbReference type="AlphaFoldDB" id="A0AA42DNH2"/>
<proteinExistence type="predicted"/>
<keyword evidence="2" id="KW-1185">Reference proteome</keyword>
<dbReference type="RefSeq" id="WP_271012217.1">
    <property type="nucleotide sequence ID" value="NZ_JAQIFT010000043.1"/>
</dbReference>
<organism evidence="1 2">
    <name type="scientific">Holtiella tumoricola</name>
    <dbReference type="NCBI Taxonomy" id="3018743"/>
    <lineage>
        <taxon>Bacteria</taxon>
        <taxon>Bacillati</taxon>
        <taxon>Bacillota</taxon>
        <taxon>Clostridia</taxon>
        <taxon>Lachnospirales</taxon>
        <taxon>Cellulosilyticaceae</taxon>
        <taxon>Holtiella</taxon>
    </lineage>
</organism>